<dbReference type="HOGENOM" id="CLU_1598629_0_0_1"/>
<dbReference type="EMBL" id="KB740675">
    <property type="protein sequence ID" value="ENN79616.1"/>
    <property type="molecule type" value="Genomic_DNA"/>
</dbReference>
<feature type="non-terminal residue" evidence="2">
    <location>
        <position position="1"/>
    </location>
</feature>
<name>N6UG63_DENPD</name>
<feature type="region of interest" description="Disordered" evidence="1">
    <location>
        <begin position="102"/>
        <end position="146"/>
    </location>
</feature>
<organism evidence="2">
    <name type="scientific">Dendroctonus ponderosae</name>
    <name type="common">Mountain pine beetle</name>
    <dbReference type="NCBI Taxonomy" id="77166"/>
    <lineage>
        <taxon>Eukaryota</taxon>
        <taxon>Metazoa</taxon>
        <taxon>Ecdysozoa</taxon>
        <taxon>Arthropoda</taxon>
        <taxon>Hexapoda</taxon>
        <taxon>Insecta</taxon>
        <taxon>Pterygota</taxon>
        <taxon>Neoptera</taxon>
        <taxon>Endopterygota</taxon>
        <taxon>Coleoptera</taxon>
        <taxon>Polyphaga</taxon>
        <taxon>Cucujiformia</taxon>
        <taxon>Curculionidae</taxon>
        <taxon>Scolytinae</taxon>
        <taxon>Dendroctonus</taxon>
    </lineage>
</organism>
<feature type="compositionally biased region" description="Polar residues" evidence="1">
    <location>
        <begin position="102"/>
        <end position="115"/>
    </location>
</feature>
<accession>N6UG63</accession>
<proteinExistence type="predicted"/>
<gene>
    <name evidence="2" type="ORF">YQE_03939</name>
</gene>
<evidence type="ECO:0000313" key="2">
    <source>
        <dbReference type="EMBL" id="ENN79616.1"/>
    </source>
</evidence>
<reference evidence="2" key="1">
    <citation type="journal article" date="2013" name="Genome Biol.">
        <title>Draft genome of the mountain pine beetle, Dendroctonus ponderosae Hopkins, a major forest pest.</title>
        <authorList>
            <person name="Keeling C.I."/>
            <person name="Yuen M.M."/>
            <person name="Liao N.Y."/>
            <person name="Docking T.R."/>
            <person name="Chan S.K."/>
            <person name="Taylor G.A."/>
            <person name="Palmquist D.L."/>
            <person name="Jackman S.D."/>
            <person name="Nguyen A."/>
            <person name="Li M."/>
            <person name="Henderson H."/>
            <person name="Janes J.K."/>
            <person name="Zhao Y."/>
            <person name="Pandoh P."/>
            <person name="Moore R."/>
            <person name="Sperling F.A."/>
            <person name="Huber D.P."/>
            <person name="Birol I."/>
            <person name="Jones S.J."/>
            <person name="Bohlmann J."/>
        </authorList>
    </citation>
    <scope>NUCLEOTIDE SEQUENCE</scope>
</reference>
<dbReference type="AlphaFoldDB" id="N6UG63"/>
<protein>
    <submittedName>
        <fullName evidence="2">Uncharacterized protein</fullName>
    </submittedName>
</protein>
<feature type="compositionally biased region" description="Basic and acidic residues" evidence="1">
    <location>
        <begin position="134"/>
        <end position="143"/>
    </location>
</feature>
<evidence type="ECO:0000256" key="1">
    <source>
        <dbReference type="SAM" id="MobiDB-lite"/>
    </source>
</evidence>
<dbReference type="OrthoDB" id="6358449at2759"/>
<sequence length="167" mass="19025">RLSISRWVDQTPFGYTTITNHHNSVASAWNNRVEQLLWPFKMPMLLQHPSNHVRLSAPETDQPLDFTMSNFKTKKMEGLDASRWEILQNGLPLYYNRSNNNQSFTRGNSPDSCSSDEVGVGPPIESPSISPESSEVHPSKDKGTTFTNCRNIEFDVDRPHDHEGLHF</sequence>
<feature type="compositionally biased region" description="Low complexity" evidence="1">
    <location>
        <begin position="122"/>
        <end position="133"/>
    </location>
</feature>